<dbReference type="AlphaFoldDB" id="A0A317CJ54"/>
<evidence type="ECO:0000313" key="2">
    <source>
        <dbReference type="Proteomes" id="UP000245539"/>
    </source>
</evidence>
<gene>
    <name evidence="1" type="ORF">DKW60_07560</name>
</gene>
<comment type="caution">
    <text evidence="1">The sequence shown here is derived from an EMBL/GenBank/DDBJ whole genome shotgun (WGS) entry which is preliminary data.</text>
</comment>
<sequence>MMASSDWHPKGFEAYAKSDYTYDDAAMLASLWNIPIVEAKQVLGHKIINNIQDLLPEGLQTPSGAKADPKLDPKAEPNGTDVKFQAYVHSRYDYTDAELLASLWNMSIIEAKHEIGYKVKHGLEQNLPDKLRENDHVSPHLSPEDKAYEAYRQSHYDYDDAELLSGVWGLSIVEAKHMIGVTVATKMETLLPGKIYRES</sequence>
<dbReference type="OrthoDB" id="3292271at2"/>
<accession>A0A317CJ54</accession>
<protein>
    <submittedName>
        <fullName evidence="1">Uncharacterized protein</fullName>
    </submittedName>
</protein>
<evidence type="ECO:0000313" key="1">
    <source>
        <dbReference type="EMBL" id="PWQ98588.1"/>
    </source>
</evidence>
<reference evidence="1 2" key="1">
    <citation type="submission" date="2018-05" db="EMBL/GenBank/DDBJ databases">
        <title>Leucothrix arctica sp. nov., isolated from Arctic seawater.</title>
        <authorList>
            <person name="Choi A."/>
            <person name="Baek K."/>
        </authorList>
    </citation>
    <scope>NUCLEOTIDE SEQUENCE [LARGE SCALE GENOMIC DNA]</scope>
    <source>
        <strain evidence="1 2">JCM 18388</strain>
    </source>
</reference>
<name>A0A317CJ54_9GAMM</name>
<dbReference type="RefSeq" id="WP_109837054.1">
    <property type="nucleotide sequence ID" value="NZ_QGKM01000015.1"/>
</dbReference>
<organism evidence="1 2">
    <name type="scientific">Leucothrix pacifica</name>
    <dbReference type="NCBI Taxonomy" id="1247513"/>
    <lineage>
        <taxon>Bacteria</taxon>
        <taxon>Pseudomonadati</taxon>
        <taxon>Pseudomonadota</taxon>
        <taxon>Gammaproteobacteria</taxon>
        <taxon>Thiotrichales</taxon>
        <taxon>Thiotrichaceae</taxon>
        <taxon>Leucothrix</taxon>
    </lineage>
</organism>
<keyword evidence="2" id="KW-1185">Reference proteome</keyword>
<dbReference type="EMBL" id="QGKM01000015">
    <property type="protein sequence ID" value="PWQ98588.1"/>
    <property type="molecule type" value="Genomic_DNA"/>
</dbReference>
<dbReference type="Proteomes" id="UP000245539">
    <property type="component" value="Unassembled WGS sequence"/>
</dbReference>
<proteinExistence type="predicted"/>